<dbReference type="Proteomes" id="UP000265768">
    <property type="component" value="Unassembled WGS sequence"/>
</dbReference>
<evidence type="ECO:0000256" key="2">
    <source>
        <dbReference type="SAM" id="SignalP"/>
    </source>
</evidence>
<evidence type="ECO:0000256" key="1">
    <source>
        <dbReference type="SAM" id="MobiDB-lite"/>
    </source>
</evidence>
<dbReference type="EMBL" id="QZEY01000018">
    <property type="protein sequence ID" value="RJL23616.1"/>
    <property type="molecule type" value="Genomic_DNA"/>
</dbReference>
<feature type="region of interest" description="Disordered" evidence="1">
    <location>
        <begin position="25"/>
        <end position="67"/>
    </location>
</feature>
<accession>A0A3A4A4D3</accession>
<feature type="signal peptide" evidence="2">
    <location>
        <begin position="1"/>
        <end position="27"/>
    </location>
</feature>
<reference evidence="3 4" key="1">
    <citation type="submission" date="2018-09" db="EMBL/GenBank/DDBJ databases">
        <title>YIM 75507 draft genome.</title>
        <authorList>
            <person name="Tang S."/>
            <person name="Feng Y."/>
        </authorList>
    </citation>
    <scope>NUCLEOTIDE SEQUENCE [LARGE SCALE GENOMIC DNA]</scope>
    <source>
        <strain evidence="3 4">YIM 75507</strain>
    </source>
</reference>
<feature type="compositionally biased region" description="Low complexity" evidence="1">
    <location>
        <begin position="46"/>
        <end position="58"/>
    </location>
</feature>
<keyword evidence="4" id="KW-1185">Reference proteome</keyword>
<dbReference type="PROSITE" id="PS51257">
    <property type="entry name" value="PROKAR_LIPOPROTEIN"/>
    <property type="match status" value="1"/>
</dbReference>
<feature type="chain" id="PRO_5017364899" description="Lipoprotein LpqB beta-propeller domain-containing protein" evidence="2">
    <location>
        <begin position="28"/>
        <end position="376"/>
    </location>
</feature>
<dbReference type="AlphaFoldDB" id="A0A3A4A4D3"/>
<sequence length="376" mass="38155">MTARAVGRRTALALLLGAAAGCGASQGATGPGSAGKPSAPGGGASPGRSGPAAPRPGTSPAAPGRIRTVTSVREGLPGMRPLRFHSSIGPGPAIAPIGLTPDGKVLASLLDARGVGSAVALVDPGTGAATVLSRFQDGSGGALKTRQSYSGVADARHVAWLDSAAQGEAAGWRLMVHDRASGRTRVAARSGTPVAEAGDLSLADGRLRWSASRGGSRSAMVMRPGDSAPKVWRAKTGAAQPYGRDVVAVAGDRLVRFSAEGRRREVLAEYVTAFAAAGDVLAWCPGEGVIVRLGDGSRLELPEEPALTMSADGPLVAWQAETGGAVLDTRTRVLTRLPKATSFVLAAGGHLLWGVADRAGDPQPRSRTTYHLARIA</sequence>
<protein>
    <recommendedName>
        <fullName evidence="5">Lipoprotein LpqB beta-propeller domain-containing protein</fullName>
    </recommendedName>
</protein>
<proteinExistence type="predicted"/>
<evidence type="ECO:0000313" key="4">
    <source>
        <dbReference type="Proteomes" id="UP000265768"/>
    </source>
</evidence>
<evidence type="ECO:0008006" key="5">
    <source>
        <dbReference type="Google" id="ProtNLM"/>
    </source>
</evidence>
<keyword evidence="2" id="KW-0732">Signal</keyword>
<evidence type="ECO:0000313" key="3">
    <source>
        <dbReference type="EMBL" id="RJL23616.1"/>
    </source>
</evidence>
<gene>
    <name evidence="3" type="ORF">D5H75_32460</name>
</gene>
<dbReference type="SUPFAM" id="SSF82171">
    <property type="entry name" value="DPP6 N-terminal domain-like"/>
    <property type="match status" value="1"/>
</dbReference>
<name>A0A3A4A4D3_9ACTN</name>
<organism evidence="3 4">
    <name type="scientific">Bailinhaonella thermotolerans</name>
    <dbReference type="NCBI Taxonomy" id="1070861"/>
    <lineage>
        <taxon>Bacteria</taxon>
        <taxon>Bacillati</taxon>
        <taxon>Actinomycetota</taxon>
        <taxon>Actinomycetes</taxon>
        <taxon>Streptosporangiales</taxon>
        <taxon>Streptosporangiaceae</taxon>
        <taxon>Bailinhaonella</taxon>
    </lineage>
</organism>
<comment type="caution">
    <text evidence="3">The sequence shown here is derived from an EMBL/GenBank/DDBJ whole genome shotgun (WGS) entry which is preliminary data.</text>
</comment>